<protein>
    <submittedName>
        <fullName evidence="1">Uncharacterized protein</fullName>
    </submittedName>
</protein>
<dbReference type="Proteomes" id="UP000646833">
    <property type="component" value="Unassembled WGS sequence"/>
</dbReference>
<evidence type="ECO:0000313" key="1">
    <source>
        <dbReference type="EMBL" id="GGC60011.1"/>
    </source>
</evidence>
<name>A0A830DY90_9EURY</name>
<comment type="caution">
    <text evidence="1">The sequence shown here is derived from an EMBL/GenBank/DDBJ whole genome shotgun (WGS) entry which is preliminary data.</text>
</comment>
<proteinExistence type="predicted"/>
<dbReference type="RefSeq" id="WP_007273412.1">
    <property type="nucleotide sequence ID" value="NZ_BMCI01000004.1"/>
</dbReference>
<sequence length="220" mass="24340">MPKKDRGKLDLTRRKVLSGLTTIGAVSAVAGMGTMAEFTDVEDLTNEDNPGRVKSGQIDLVASGSPVPDDFTLKGMEPGETRAKTYTLKNDPPNQLDSAIDIEALCYNIDIMDDLEDGVPEPETDKDSGNGGELDKFLVVEGRLNPVGGGPEYRWFKGNIRDIQNQGWKCRRIDPHLRPGDNEYEFTLRFTFQNHPQNNQAMLDQLNLKIQVKGETDASS</sequence>
<dbReference type="AlphaFoldDB" id="A0A830DY90"/>
<reference evidence="1" key="1">
    <citation type="journal article" date="2014" name="Int. J. Syst. Evol. Microbiol.">
        <title>Complete genome sequence of Corynebacterium casei LMG S-19264T (=DSM 44701T), isolated from a smear-ripened cheese.</title>
        <authorList>
            <consortium name="US DOE Joint Genome Institute (JGI-PGF)"/>
            <person name="Walter F."/>
            <person name="Albersmeier A."/>
            <person name="Kalinowski J."/>
            <person name="Ruckert C."/>
        </authorList>
    </citation>
    <scope>NUCLEOTIDE SEQUENCE</scope>
    <source>
        <strain evidence="1">CCM 7217</strain>
    </source>
</reference>
<evidence type="ECO:0000313" key="2">
    <source>
        <dbReference type="Proteomes" id="UP000646833"/>
    </source>
</evidence>
<dbReference type="EMBL" id="BMCI01000004">
    <property type="protein sequence ID" value="GGC60011.1"/>
    <property type="molecule type" value="Genomic_DNA"/>
</dbReference>
<organism evidence="1 2">
    <name type="scientific">Haloferax sulfurifontis</name>
    <dbReference type="NCBI Taxonomy" id="255616"/>
    <lineage>
        <taxon>Archaea</taxon>
        <taxon>Methanobacteriati</taxon>
        <taxon>Methanobacteriota</taxon>
        <taxon>Stenosarchaea group</taxon>
        <taxon>Halobacteria</taxon>
        <taxon>Halobacteriales</taxon>
        <taxon>Haloferacaceae</taxon>
        <taxon>Haloferax</taxon>
    </lineage>
</organism>
<gene>
    <name evidence="1" type="ORF">GCM10007209_22630</name>
</gene>
<reference evidence="1" key="2">
    <citation type="submission" date="2020-09" db="EMBL/GenBank/DDBJ databases">
        <authorList>
            <person name="Sun Q."/>
            <person name="Sedlacek I."/>
        </authorList>
    </citation>
    <scope>NUCLEOTIDE SEQUENCE</scope>
    <source>
        <strain evidence="1">CCM 7217</strain>
    </source>
</reference>
<accession>A0A830DY90</accession>